<proteinExistence type="inferred from homology"/>
<dbReference type="GO" id="GO:0005524">
    <property type="term" value="F:ATP binding"/>
    <property type="evidence" value="ECO:0007669"/>
    <property type="project" value="UniProtKB-KW"/>
</dbReference>
<evidence type="ECO:0000313" key="10">
    <source>
        <dbReference type="EMBL" id="PIP88445.1"/>
    </source>
</evidence>
<keyword evidence="6" id="KW-0418">Kinase</keyword>
<dbReference type="Proteomes" id="UP000229981">
    <property type="component" value="Unassembled WGS sequence"/>
</dbReference>
<comment type="subcellular location">
    <subcellularLocation>
        <location evidence="1">Cytoplasm</location>
    </subcellularLocation>
</comment>
<comment type="pathway">
    <text evidence="8">Isoprenoid biosynthesis; isopentenyl diphosphate biosynthesis via mevalonate pathway; isopentenyl diphosphate from (R)-mevalonate: step 1/3.</text>
</comment>
<dbReference type="InterPro" id="IPR014721">
    <property type="entry name" value="Ribsml_uS5_D2-typ_fold_subgr"/>
</dbReference>
<dbReference type="GO" id="GO:0004496">
    <property type="term" value="F:mevalonate kinase activity"/>
    <property type="evidence" value="ECO:0007669"/>
    <property type="project" value="UniProtKB-EC"/>
</dbReference>
<evidence type="ECO:0000256" key="5">
    <source>
        <dbReference type="ARBA" id="ARBA00022741"/>
    </source>
</evidence>
<dbReference type="EC" id="2.7.1.36" evidence="3"/>
<dbReference type="PANTHER" id="PTHR43290:SF2">
    <property type="entry name" value="MEVALONATE KINASE"/>
    <property type="match status" value="1"/>
</dbReference>
<dbReference type="GO" id="GO:0019287">
    <property type="term" value="P:isopentenyl diphosphate biosynthetic process, mevalonate pathway"/>
    <property type="evidence" value="ECO:0007669"/>
    <property type="project" value="UniProtKB-UniPathway"/>
</dbReference>
<evidence type="ECO:0000256" key="7">
    <source>
        <dbReference type="ARBA" id="ARBA00022840"/>
    </source>
</evidence>
<sequence>MEKVVVSAPGKIILAGEHAVVYGQPAIVVAIDRRLSVTVKPGESKKKYTGLVKFTLNLLQGPTLKDQIPNRVGPYGLAIDIESQLPIGSGLGSSAALATALVWALKPQSVIEEKNKLVKIIEDYQHGKSSGVDQTIIREGGFLRFQKGEFKTIKLPIKQAILINSGKPKELTGEMVKQVARGNFVQEFKQIGQLVDRWQPELIKENEKLLEKIGVVGIKAKKMIRQIESIGGMAKVC</sequence>
<evidence type="ECO:0000256" key="2">
    <source>
        <dbReference type="ARBA" id="ARBA00006495"/>
    </source>
</evidence>
<evidence type="ECO:0000256" key="6">
    <source>
        <dbReference type="ARBA" id="ARBA00022777"/>
    </source>
</evidence>
<dbReference type="Gene3D" id="3.30.230.10">
    <property type="match status" value="2"/>
</dbReference>
<dbReference type="GO" id="GO:0005829">
    <property type="term" value="C:cytosol"/>
    <property type="evidence" value="ECO:0007669"/>
    <property type="project" value="TreeGrafter"/>
</dbReference>
<dbReference type="EMBL" id="PCTU01000007">
    <property type="protein sequence ID" value="PIP88445.1"/>
    <property type="molecule type" value="Genomic_DNA"/>
</dbReference>
<protein>
    <recommendedName>
        <fullName evidence="3">mevalonate kinase</fullName>
        <ecNumber evidence="3">2.7.1.36</ecNumber>
    </recommendedName>
</protein>
<dbReference type="UniPathway" id="UPA00057">
    <property type="reaction ID" value="UER00098"/>
</dbReference>
<name>A0A2H0E1Y7_9BACT</name>
<dbReference type="InterPro" id="IPR020568">
    <property type="entry name" value="Ribosomal_Su5_D2-typ_SF"/>
</dbReference>
<dbReference type="SUPFAM" id="SSF54211">
    <property type="entry name" value="Ribosomal protein S5 domain 2-like"/>
    <property type="match status" value="1"/>
</dbReference>
<evidence type="ECO:0000259" key="9">
    <source>
        <dbReference type="Pfam" id="PF00288"/>
    </source>
</evidence>
<dbReference type="InterPro" id="IPR006204">
    <property type="entry name" value="GHMP_kinase_N_dom"/>
</dbReference>
<dbReference type="InterPro" id="IPR006203">
    <property type="entry name" value="GHMP_knse_ATP-bd_CS"/>
</dbReference>
<keyword evidence="4" id="KW-0808">Transferase</keyword>
<comment type="caution">
    <text evidence="10">The sequence shown here is derived from an EMBL/GenBank/DDBJ whole genome shotgun (WGS) entry which is preliminary data.</text>
</comment>
<organism evidence="10 11">
    <name type="scientific">Candidatus Beckwithbacteria bacterium CG22_combo_CG10-13_8_21_14_all_01_47_9</name>
    <dbReference type="NCBI Taxonomy" id="1974496"/>
    <lineage>
        <taxon>Bacteria</taxon>
        <taxon>Candidatus Beckwithiibacteriota</taxon>
    </lineage>
</organism>
<evidence type="ECO:0000256" key="3">
    <source>
        <dbReference type="ARBA" id="ARBA00012103"/>
    </source>
</evidence>
<gene>
    <name evidence="10" type="ORF">COW80_00290</name>
</gene>
<evidence type="ECO:0000256" key="1">
    <source>
        <dbReference type="ARBA" id="ARBA00004496"/>
    </source>
</evidence>
<dbReference type="PRINTS" id="PR00959">
    <property type="entry name" value="MEVGALKINASE"/>
</dbReference>
<evidence type="ECO:0000256" key="4">
    <source>
        <dbReference type="ARBA" id="ARBA00022679"/>
    </source>
</evidence>
<keyword evidence="5" id="KW-0547">Nucleotide-binding</keyword>
<reference evidence="10 11" key="1">
    <citation type="submission" date="2017-09" db="EMBL/GenBank/DDBJ databases">
        <title>Depth-based differentiation of microbial function through sediment-hosted aquifers and enrichment of novel symbionts in the deep terrestrial subsurface.</title>
        <authorList>
            <person name="Probst A.J."/>
            <person name="Ladd B."/>
            <person name="Jarett J.K."/>
            <person name="Geller-Mcgrath D.E."/>
            <person name="Sieber C.M."/>
            <person name="Emerson J.B."/>
            <person name="Anantharaman K."/>
            <person name="Thomas B.C."/>
            <person name="Malmstrom R."/>
            <person name="Stieglmeier M."/>
            <person name="Klingl A."/>
            <person name="Woyke T."/>
            <person name="Ryan C.M."/>
            <person name="Banfield J.F."/>
        </authorList>
    </citation>
    <scope>NUCLEOTIDE SEQUENCE [LARGE SCALE GENOMIC DNA]</scope>
    <source>
        <strain evidence="10">CG22_combo_CG10-13_8_21_14_all_01_47_9</strain>
    </source>
</reference>
<dbReference type="PANTHER" id="PTHR43290">
    <property type="entry name" value="MEVALONATE KINASE"/>
    <property type="match status" value="1"/>
</dbReference>
<evidence type="ECO:0000256" key="8">
    <source>
        <dbReference type="ARBA" id="ARBA00029438"/>
    </source>
</evidence>
<dbReference type="InterPro" id="IPR006205">
    <property type="entry name" value="Mev_gal_kin"/>
</dbReference>
<keyword evidence="7" id="KW-0067">ATP-binding</keyword>
<evidence type="ECO:0000313" key="11">
    <source>
        <dbReference type="Proteomes" id="UP000229981"/>
    </source>
</evidence>
<dbReference type="Pfam" id="PF00288">
    <property type="entry name" value="GHMP_kinases_N"/>
    <property type="match status" value="1"/>
</dbReference>
<dbReference type="PROSITE" id="PS00627">
    <property type="entry name" value="GHMP_KINASES_ATP"/>
    <property type="match status" value="1"/>
</dbReference>
<feature type="non-terminal residue" evidence="10">
    <location>
        <position position="237"/>
    </location>
</feature>
<feature type="domain" description="GHMP kinase N-terminal" evidence="9">
    <location>
        <begin position="71"/>
        <end position="137"/>
    </location>
</feature>
<dbReference type="AlphaFoldDB" id="A0A2H0E1Y7"/>
<comment type="similarity">
    <text evidence="2">Belongs to the GHMP kinase family. Mevalonate kinase subfamily.</text>
</comment>
<accession>A0A2H0E1Y7</accession>